<sequence>MATSSNRTPRHGGSHFSTGGPSGAASSAATPASAPSGQAQAPRPAGPAGGATAPRSALASGRVSTRTAAATRRAGAHAPSDPRAPRGGGRGPVVVIALVAVLALAAVAAFVLVPSLLPGGDTTEEHQLAEKGTEVTITVPDGSGAAAVAQILYDNGLISDQSAFLSEVRRTEAEASIKSGSYLIVAGTDDSDIISLLTEGPNVSTAQLVVPEGFTVSQIAATAEESLGIASADFLAQAKASAYVGDYPFLAAAAEEESDSLEGYLFPKTYDFSSEANVTADTVIRAMLDQYQTEVGPLDLDGAAATLSERYGIDLDGHDVLTMASIVEREAVTDEQRGKVASVFYNRLRDGMRLQSDATLTYSLGRAATAEEINTLDDPYNTNLREGLTPTPVCSPSLQSIEAACNPDDTDFYYFYITQDTEQFSETYDEHMQAYS</sequence>
<dbReference type="PANTHER" id="PTHR30518">
    <property type="entry name" value="ENDOLYTIC MUREIN TRANSGLYCOSYLASE"/>
    <property type="match status" value="1"/>
</dbReference>
<accession>A0ABR9QS87</accession>
<feature type="site" description="Important for catalytic activity" evidence="7">
    <location>
        <position position="330"/>
    </location>
</feature>
<evidence type="ECO:0000256" key="1">
    <source>
        <dbReference type="ARBA" id="ARBA00022475"/>
    </source>
</evidence>
<feature type="region of interest" description="Disordered" evidence="8">
    <location>
        <begin position="1"/>
        <end position="88"/>
    </location>
</feature>
<keyword evidence="6 7" id="KW-0961">Cell wall biogenesis/degradation</keyword>
<dbReference type="HAMAP" id="MF_02065">
    <property type="entry name" value="MltG"/>
    <property type="match status" value="1"/>
</dbReference>
<keyword evidence="4 7" id="KW-0472">Membrane</keyword>
<evidence type="ECO:0000313" key="9">
    <source>
        <dbReference type="EMBL" id="MBE5023919.1"/>
    </source>
</evidence>
<organism evidence="9 10">
    <name type="scientific">Thermophilibacter gallinarum</name>
    <dbReference type="NCBI Taxonomy" id="2779357"/>
    <lineage>
        <taxon>Bacteria</taxon>
        <taxon>Bacillati</taxon>
        <taxon>Actinomycetota</taxon>
        <taxon>Coriobacteriia</taxon>
        <taxon>Coriobacteriales</taxon>
        <taxon>Atopobiaceae</taxon>
        <taxon>Thermophilibacter</taxon>
    </lineage>
</organism>
<evidence type="ECO:0000256" key="5">
    <source>
        <dbReference type="ARBA" id="ARBA00023239"/>
    </source>
</evidence>
<evidence type="ECO:0000313" key="10">
    <source>
        <dbReference type="Proteomes" id="UP001194273"/>
    </source>
</evidence>
<feature type="compositionally biased region" description="Low complexity" evidence="8">
    <location>
        <begin position="50"/>
        <end position="78"/>
    </location>
</feature>
<dbReference type="NCBIfam" id="TIGR00247">
    <property type="entry name" value="endolytic transglycosylase MltG"/>
    <property type="match status" value="1"/>
</dbReference>
<keyword evidence="2 7" id="KW-0812">Transmembrane</keyword>
<feature type="transmembrane region" description="Helical" evidence="7">
    <location>
        <begin position="93"/>
        <end position="117"/>
    </location>
</feature>
<comment type="similarity">
    <text evidence="7">Belongs to the transglycosylase MltG family.</text>
</comment>
<dbReference type="CDD" id="cd08010">
    <property type="entry name" value="MltG_like"/>
    <property type="match status" value="1"/>
</dbReference>
<dbReference type="Pfam" id="PF02618">
    <property type="entry name" value="YceG"/>
    <property type="match status" value="1"/>
</dbReference>
<comment type="subcellular location">
    <subcellularLocation>
        <location evidence="7">Cell membrane</location>
        <topology evidence="7">Single-pass membrane protein</topology>
    </subcellularLocation>
</comment>
<dbReference type="InterPro" id="IPR003770">
    <property type="entry name" value="MLTG-like"/>
</dbReference>
<dbReference type="RefSeq" id="WP_193529325.1">
    <property type="nucleotide sequence ID" value="NZ_JADCJZ010000001.1"/>
</dbReference>
<name>A0ABR9QS87_9ACTN</name>
<protein>
    <recommendedName>
        <fullName evidence="7">Endolytic murein transglycosylase</fullName>
        <ecNumber evidence="7">4.2.2.29</ecNumber>
    </recommendedName>
    <alternativeName>
        <fullName evidence="7">Peptidoglycan lytic transglycosylase</fullName>
    </alternativeName>
    <alternativeName>
        <fullName evidence="7">Peptidoglycan polymerization terminase</fullName>
    </alternativeName>
</protein>
<reference evidence="9 10" key="1">
    <citation type="submission" date="2020-10" db="EMBL/GenBank/DDBJ databases">
        <title>ChiBAC.</title>
        <authorList>
            <person name="Zenner C."/>
            <person name="Hitch T.C.A."/>
            <person name="Clavel T."/>
        </authorList>
    </citation>
    <scope>NUCLEOTIDE SEQUENCE [LARGE SCALE GENOMIC DNA]</scope>
    <source>
        <strain evidence="9 10">DSM 107455</strain>
    </source>
</reference>
<evidence type="ECO:0000256" key="7">
    <source>
        <dbReference type="HAMAP-Rule" id="MF_02065"/>
    </source>
</evidence>
<dbReference type="EMBL" id="JADCJZ010000001">
    <property type="protein sequence ID" value="MBE5023919.1"/>
    <property type="molecule type" value="Genomic_DNA"/>
</dbReference>
<keyword evidence="5 7" id="KW-0456">Lyase</keyword>
<comment type="catalytic activity">
    <reaction evidence="7">
        <text>a peptidoglycan chain = a peptidoglycan chain with N-acetyl-1,6-anhydromuramyl-[peptide] at the reducing end + a peptidoglycan chain with N-acetylglucosamine at the non-reducing end.</text>
        <dbReference type="EC" id="4.2.2.29"/>
    </reaction>
</comment>
<comment type="function">
    <text evidence="7">Functions as a peptidoglycan terminase that cleaves nascent peptidoglycan strands endolytically to terminate their elongation.</text>
</comment>
<dbReference type="PANTHER" id="PTHR30518:SF2">
    <property type="entry name" value="ENDOLYTIC MUREIN TRANSGLYCOSYLASE"/>
    <property type="match status" value="1"/>
</dbReference>
<keyword evidence="3 7" id="KW-1133">Transmembrane helix</keyword>
<comment type="caution">
    <text evidence="9">The sequence shown here is derived from an EMBL/GenBank/DDBJ whole genome shotgun (WGS) entry which is preliminary data.</text>
</comment>
<evidence type="ECO:0000256" key="6">
    <source>
        <dbReference type="ARBA" id="ARBA00023316"/>
    </source>
</evidence>
<dbReference type="Proteomes" id="UP001194273">
    <property type="component" value="Unassembled WGS sequence"/>
</dbReference>
<evidence type="ECO:0000256" key="4">
    <source>
        <dbReference type="ARBA" id="ARBA00023136"/>
    </source>
</evidence>
<evidence type="ECO:0000256" key="2">
    <source>
        <dbReference type="ARBA" id="ARBA00022692"/>
    </source>
</evidence>
<dbReference type="EC" id="4.2.2.29" evidence="7"/>
<gene>
    <name evidence="7 9" type="primary">mltG</name>
    <name evidence="9" type="ORF">INF26_03500</name>
</gene>
<dbReference type="Gene3D" id="3.30.1490.480">
    <property type="entry name" value="Endolytic murein transglycosylase"/>
    <property type="match status" value="1"/>
</dbReference>
<evidence type="ECO:0000256" key="3">
    <source>
        <dbReference type="ARBA" id="ARBA00022989"/>
    </source>
</evidence>
<evidence type="ECO:0000256" key="8">
    <source>
        <dbReference type="SAM" id="MobiDB-lite"/>
    </source>
</evidence>
<proteinExistence type="inferred from homology"/>
<feature type="compositionally biased region" description="Low complexity" evidence="8">
    <location>
        <begin position="17"/>
        <end position="43"/>
    </location>
</feature>
<keyword evidence="10" id="KW-1185">Reference proteome</keyword>
<keyword evidence="1 7" id="KW-1003">Cell membrane</keyword>